<sequence length="70" mass="7790">KNRLKSQKDEGWKLSFGTQPGPHAYAWKSAKSHAYAWHATTMSALELSDHAYAGTSLSHPCICVESYHIT</sequence>
<dbReference type="EMBL" id="JASCZI010247077">
    <property type="protein sequence ID" value="MED6215008.1"/>
    <property type="molecule type" value="Genomic_DNA"/>
</dbReference>
<evidence type="ECO:0000313" key="1">
    <source>
        <dbReference type="EMBL" id="MED6215008.1"/>
    </source>
</evidence>
<evidence type="ECO:0000313" key="2">
    <source>
        <dbReference type="Proteomes" id="UP001341840"/>
    </source>
</evidence>
<accession>A0ABU6Z0Y9</accession>
<organism evidence="1 2">
    <name type="scientific">Stylosanthes scabra</name>
    <dbReference type="NCBI Taxonomy" id="79078"/>
    <lineage>
        <taxon>Eukaryota</taxon>
        <taxon>Viridiplantae</taxon>
        <taxon>Streptophyta</taxon>
        <taxon>Embryophyta</taxon>
        <taxon>Tracheophyta</taxon>
        <taxon>Spermatophyta</taxon>
        <taxon>Magnoliopsida</taxon>
        <taxon>eudicotyledons</taxon>
        <taxon>Gunneridae</taxon>
        <taxon>Pentapetalae</taxon>
        <taxon>rosids</taxon>
        <taxon>fabids</taxon>
        <taxon>Fabales</taxon>
        <taxon>Fabaceae</taxon>
        <taxon>Papilionoideae</taxon>
        <taxon>50 kb inversion clade</taxon>
        <taxon>dalbergioids sensu lato</taxon>
        <taxon>Dalbergieae</taxon>
        <taxon>Pterocarpus clade</taxon>
        <taxon>Stylosanthes</taxon>
    </lineage>
</organism>
<name>A0ABU6Z0Y9_9FABA</name>
<feature type="non-terminal residue" evidence="1">
    <location>
        <position position="1"/>
    </location>
</feature>
<proteinExistence type="predicted"/>
<comment type="caution">
    <text evidence="1">The sequence shown here is derived from an EMBL/GenBank/DDBJ whole genome shotgun (WGS) entry which is preliminary data.</text>
</comment>
<reference evidence="1 2" key="1">
    <citation type="journal article" date="2023" name="Plants (Basel)">
        <title>Bridging the Gap: Combining Genomics and Transcriptomics Approaches to Understand Stylosanthes scabra, an Orphan Legume from the Brazilian Caatinga.</title>
        <authorList>
            <person name="Ferreira-Neto J.R.C."/>
            <person name="da Silva M.D."/>
            <person name="Binneck E."/>
            <person name="de Melo N.F."/>
            <person name="da Silva R.H."/>
            <person name="de Melo A.L.T.M."/>
            <person name="Pandolfi V."/>
            <person name="Bustamante F.O."/>
            <person name="Brasileiro-Vidal A.C."/>
            <person name="Benko-Iseppon A.M."/>
        </authorList>
    </citation>
    <scope>NUCLEOTIDE SEQUENCE [LARGE SCALE GENOMIC DNA]</scope>
    <source>
        <tissue evidence="1">Leaves</tissue>
    </source>
</reference>
<dbReference type="Proteomes" id="UP001341840">
    <property type="component" value="Unassembled WGS sequence"/>
</dbReference>
<protein>
    <submittedName>
        <fullName evidence="1">Uncharacterized protein</fullName>
    </submittedName>
</protein>
<feature type="non-terminal residue" evidence="1">
    <location>
        <position position="70"/>
    </location>
</feature>
<gene>
    <name evidence="1" type="ORF">PIB30_109119</name>
</gene>
<keyword evidence="2" id="KW-1185">Reference proteome</keyword>